<evidence type="ECO:0000313" key="2">
    <source>
        <dbReference type="Proteomes" id="UP000440224"/>
    </source>
</evidence>
<dbReference type="Pfam" id="PF12007">
    <property type="entry name" value="DUF3501"/>
    <property type="match status" value="1"/>
</dbReference>
<proteinExistence type="predicted"/>
<sequence>MRPIDRSEILPLGDYEQIRARFRARVIEEKRPRRVKLGEQISAVFENRDSVLLQIQEMLRTERITTESGIKHEMDTYNELVPGPNELSLTLFVEIPDAVVRDRMLIELKGLEGSVSVEIDGARAPATSDPKGVMADRTTAVHYFKVKLTDEQSAAIRGKTAKVAVRVDHPRYYARAELGPASISKLAEDLS</sequence>
<dbReference type="RefSeq" id="WP_153818444.1">
    <property type="nucleotide sequence ID" value="NZ_WJIE01000002.1"/>
</dbReference>
<comment type="caution">
    <text evidence="1">The sequence shown here is derived from an EMBL/GenBank/DDBJ whole genome shotgun (WGS) entry which is preliminary data.</text>
</comment>
<dbReference type="Proteomes" id="UP000440224">
    <property type="component" value="Unassembled WGS sequence"/>
</dbReference>
<reference evidence="1 2" key="1">
    <citation type="submission" date="2019-10" db="EMBL/GenBank/DDBJ databases">
        <title>A soil myxobacterium in the family Polyangiaceae.</title>
        <authorList>
            <person name="Li Y."/>
            <person name="Wang J."/>
        </authorList>
    </citation>
    <scope>NUCLEOTIDE SEQUENCE [LARGE SCALE GENOMIC DNA]</scope>
    <source>
        <strain evidence="1 2">DSM 14734</strain>
    </source>
</reference>
<name>A0A6N7PN60_9BACT</name>
<keyword evidence="2" id="KW-1185">Reference proteome</keyword>
<dbReference type="InterPro" id="IPR021890">
    <property type="entry name" value="DUF3501"/>
</dbReference>
<accession>A0A6N7PN60</accession>
<gene>
    <name evidence="1" type="ORF">GF068_06345</name>
</gene>
<dbReference type="AlphaFoldDB" id="A0A6N7PN60"/>
<dbReference type="EMBL" id="WJIE01000002">
    <property type="protein sequence ID" value="MRG91545.1"/>
    <property type="molecule type" value="Genomic_DNA"/>
</dbReference>
<protein>
    <submittedName>
        <fullName evidence="1">DUF3501 family protein</fullName>
    </submittedName>
</protein>
<organism evidence="1 2">
    <name type="scientific">Polyangium spumosum</name>
    <dbReference type="NCBI Taxonomy" id="889282"/>
    <lineage>
        <taxon>Bacteria</taxon>
        <taxon>Pseudomonadati</taxon>
        <taxon>Myxococcota</taxon>
        <taxon>Polyangia</taxon>
        <taxon>Polyangiales</taxon>
        <taxon>Polyangiaceae</taxon>
        <taxon>Polyangium</taxon>
    </lineage>
</organism>
<dbReference type="OrthoDB" id="9780579at2"/>
<evidence type="ECO:0000313" key="1">
    <source>
        <dbReference type="EMBL" id="MRG91545.1"/>
    </source>
</evidence>